<sequence length="94" mass="10623">MLADKIQTSQPSSVNKEALGEPQVIQGDYPVKENELKLLKGTGNETIVEVSSNRTNIKRVYLKKLVRQDKTGIWTAYESIAFHIAVLYVSMENR</sequence>
<accession>A0ABS1TF02</accession>
<feature type="compositionally biased region" description="Polar residues" evidence="1">
    <location>
        <begin position="1"/>
        <end position="15"/>
    </location>
</feature>
<evidence type="ECO:0000313" key="3">
    <source>
        <dbReference type="Proteomes" id="UP000632377"/>
    </source>
</evidence>
<keyword evidence="3" id="KW-1185">Reference proteome</keyword>
<dbReference type="Proteomes" id="UP000632377">
    <property type="component" value="Unassembled WGS sequence"/>
</dbReference>
<dbReference type="EMBL" id="JAESWC010000018">
    <property type="protein sequence ID" value="MBL4937870.1"/>
    <property type="molecule type" value="Genomic_DNA"/>
</dbReference>
<proteinExistence type="predicted"/>
<comment type="caution">
    <text evidence="2">The sequence shown here is derived from an EMBL/GenBank/DDBJ whole genome shotgun (WGS) entry which is preliminary data.</text>
</comment>
<reference evidence="2 3" key="1">
    <citation type="submission" date="2021-01" db="EMBL/GenBank/DDBJ databases">
        <title>Genome public.</title>
        <authorList>
            <person name="Liu C."/>
            <person name="Sun Q."/>
        </authorList>
    </citation>
    <scope>NUCLEOTIDE SEQUENCE [LARGE SCALE GENOMIC DNA]</scope>
    <source>
        <strain evidence="2 3">YIM B02515</strain>
    </source>
</reference>
<evidence type="ECO:0000256" key="1">
    <source>
        <dbReference type="SAM" id="MobiDB-lite"/>
    </source>
</evidence>
<gene>
    <name evidence="2" type="ORF">JK636_19360</name>
</gene>
<feature type="region of interest" description="Disordered" evidence="1">
    <location>
        <begin position="1"/>
        <end position="20"/>
    </location>
</feature>
<dbReference type="RefSeq" id="WP_202750612.1">
    <property type="nucleotide sequence ID" value="NZ_JAESWC010000018.1"/>
</dbReference>
<name>A0ABS1TF02_9CLOT</name>
<organism evidence="2 3">
    <name type="scientific">Clostridium rhizosphaerae</name>
    <dbReference type="NCBI Taxonomy" id="2803861"/>
    <lineage>
        <taxon>Bacteria</taxon>
        <taxon>Bacillati</taxon>
        <taxon>Bacillota</taxon>
        <taxon>Clostridia</taxon>
        <taxon>Eubacteriales</taxon>
        <taxon>Clostridiaceae</taxon>
        <taxon>Clostridium</taxon>
    </lineage>
</organism>
<protein>
    <submittedName>
        <fullName evidence="2">Uncharacterized protein</fullName>
    </submittedName>
</protein>
<evidence type="ECO:0000313" key="2">
    <source>
        <dbReference type="EMBL" id="MBL4937870.1"/>
    </source>
</evidence>